<dbReference type="Proteomes" id="UP000654304">
    <property type="component" value="Unassembled WGS sequence"/>
</dbReference>
<evidence type="ECO:0000259" key="8">
    <source>
        <dbReference type="Pfam" id="PF01794"/>
    </source>
</evidence>
<sequence length="206" mass="24193">MNLTAPQLSRLKVVVFLAALIPLGHMLSGILMERLGANPLEYLTRYSGDWALYFLMMTLAVTPLRKLLQQPWLLRFRRMLGLYTFFYAALHFLMFFWFDHFFDLQEMWADVLKRPFIAVGLMAFCALLPLAVTSHNGMIRRMGGKAWQRLHQLIYVIAPLAVLHYYWMKAGKHDLTRPYLFASLVAALLLYRVVVKWRERAERRPV</sequence>
<feature type="transmembrane region" description="Helical" evidence="7">
    <location>
        <begin position="12"/>
        <end position="30"/>
    </location>
</feature>
<keyword evidence="10" id="KW-1185">Reference proteome</keyword>
<protein>
    <recommendedName>
        <fullName evidence="7">Protein-methionine-sulfoxide reductase heme-binding subunit MsrQ</fullName>
    </recommendedName>
    <alternativeName>
        <fullName evidence="7">Flavocytochrome MsrQ</fullName>
    </alternativeName>
</protein>
<comment type="subunit">
    <text evidence="7">Heterodimer of a catalytic subunit (MsrP) and a heme-binding subunit (MsrQ).</text>
</comment>
<gene>
    <name evidence="7" type="primary">msrQ</name>
    <name evidence="9" type="ORF">H8K43_04375</name>
</gene>
<keyword evidence="7" id="KW-0285">Flavoprotein</keyword>
<evidence type="ECO:0000256" key="2">
    <source>
        <dbReference type="ARBA" id="ARBA00022448"/>
    </source>
</evidence>
<dbReference type="InterPro" id="IPR013130">
    <property type="entry name" value="Fe3_Rdtase_TM_dom"/>
</dbReference>
<name>A0ABR7A2D3_9BURK</name>
<feature type="transmembrane region" description="Helical" evidence="7">
    <location>
        <begin position="150"/>
        <end position="167"/>
    </location>
</feature>
<keyword evidence="7" id="KW-1003">Cell membrane</keyword>
<evidence type="ECO:0000256" key="6">
    <source>
        <dbReference type="ARBA" id="ARBA00023136"/>
    </source>
</evidence>
<organism evidence="9 10">
    <name type="scientific">Undibacterium curvum</name>
    <dbReference type="NCBI Taxonomy" id="2762294"/>
    <lineage>
        <taxon>Bacteria</taxon>
        <taxon>Pseudomonadati</taxon>
        <taxon>Pseudomonadota</taxon>
        <taxon>Betaproteobacteria</taxon>
        <taxon>Burkholderiales</taxon>
        <taxon>Oxalobacteraceae</taxon>
        <taxon>Undibacterium</taxon>
    </lineage>
</organism>
<evidence type="ECO:0000313" key="9">
    <source>
        <dbReference type="EMBL" id="MBC3930898.1"/>
    </source>
</evidence>
<evidence type="ECO:0000313" key="10">
    <source>
        <dbReference type="Proteomes" id="UP000654304"/>
    </source>
</evidence>
<evidence type="ECO:0000256" key="3">
    <source>
        <dbReference type="ARBA" id="ARBA00022692"/>
    </source>
</evidence>
<dbReference type="PANTHER" id="PTHR36964:SF1">
    <property type="entry name" value="PROTEIN-METHIONINE-SULFOXIDE REDUCTASE HEME-BINDING SUBUNIT MSRQ"/>
    <property type="match status" value="1"/>
</dbReference>
<keyword evidence="2 7" id="KW-0813">Transport</keyword>
<dbReference type="InterPro" id="IPR022837">
    <property type="entry name" value="MsrQ-like"/>
</dbReference>
<comment type="cofactor">
    <cofactor evidence="7">
        <name>heme b</name>
        <dbReference type="ChEBI" id="CHEBI:60344"/>
    </cofactor>
    <text evidence="7">Binds 1 heme b (iron(II)-protoporphyrin IX) group per subunit.</text>
</comment>
<feature type="transmembrane region" description="Helical" evidence="7">
    <location>
        <begin position="118"/>
        <end position="138"/>
    </location>
</feature>
<evidence type="ECO:0000256" key="5">
    <source>
        <dbReference type="ARBA" id="ARBA00023004"/>
    </source>
</evidence>
<keyword evidence="6 7" id="KW-0472">Membrane</keyword>
<dbReference type="Pfam" id="PF01794">
    <property type="entry name" value="Ferric_reduct"/>
    <property type="match status" value="1"/>
</dbReference>
<accession>A0ABR7A2D3</accession>
<evidence type="ECO:0000256" key="4">
    <source>
        <dbReference type="ARBA" id="ARBA00022989"/>
    </source>
</evidence>
<keyword evidence="7" id="KW-0249">Electron transport</keyword>
<keyword evidence="7" id="KW-0349">Heme</keyword>
<comment type="function">
    <text evidence="7">Part of the MsrPQ system that repairs oxidized periplasmic proteins containing methionine sulfoxide residues (Met-O), using respiratory chain electrons. Thus protects these proteins from oxidative-stress damage caused by reactive species of oxygen and chlorine generated by the host defense mechanisms. MsrPQ is essential for the maintenance of envelope integrity under bleach stress, rescuing a wide series of structurally unrelated periplasmic proteins from methionine oxidation. MsrQ provides electrons for reduction to the reductase catalytic subunit MsrP, using the quinone pool of the respiratory chain.</text>
</comment>
<dbReference type="PANTHER" id="PTHR36964">
    <property type="entry name" value="PROTEIN-METHIONINE-SULFOXIDE REDUCTASE HEME-BINDING SUBUNIT MSRQ"/>
    <property type="match status" value="1"/>
</dbReference>
<feature type="transmembrane region" description="Helical" evidence="7">
    <location>
        <begin position="50"/>
        <end position="68"/>
    </location>
</feature>
<dbReference type="RefSeq" id="WP_186902710.1">
    <property type="nucleotide sequence ID" value="NZ_JACOGD010000002.1"/>
</dbReference>
<comment type="subcellular location">
    <subcellularLocation>
        <location evidence="7">Cell membrane</location>
        <topology evidence="7">Multi-pass membrane protein</topology>
    </subcellularLocation>
    <subcellularLocation>
        <location evidence="1">Membrane</location>
        <topology evidence="1">Multi-pass membrane protein</topology>
    </subcellularLocation>
</comment>
<dbReference type="EMBL" id="JACOGD010000002">
    <property type="protein sequence ID" value="MBC3930898.1"/>
    <property type="molecule type" value="Genomic_DNA"/>
</dbReference>
<keyword evidence="3 7" id="KW-0812">Transmembrane</keyword>
<comment type="similarity">
    <text evidence="7">Belongs to the MsrQ family.</text>
</comment>
<keyword evidence="5 7" id="KW-0408">Iron</keyword>
<dbReference type="HAMAP" id="MF_01207">
    <property type="entry name" value="MsrQ"/>
    <property type="match status" value="1"/>
</dbReference>
<reference evidence="9 10" key="1">
    <citation type="submission" date="2020-08" db="EMBL/GenBank/DDBJ databases">
        <title>Novel species isolated from subtropical streams in China.</title>
        <authorList>
            <person name="Lu H."/>
        </authorList>
    </citation>
    <scope>NUCLEOTIDE SEQUENCE [LARGE SCALE GENOMIC DNA]</scope>
    <source>
        <strain evidence="9 10">CY22W</strain>
    </source>
</reference>
<proteinExistence type="inferred from homology"/>
<feature type="domain" description="Ferric oxidoreductase" evidence="8">
    <location>
        <begin position="48"/>
        <end position="161"/>
    </location>
</feature>
<comment type="caution">
    <text evidence="9">The sequence shown here is derived from an EMBL/GenBank/DDBJ whole genome shotgun (WGS) entry which is preliminary data.</text>
</comment>
<feature type="transmembrane region" description="Helical" evidence="7">
    <location>
        <begin position="80"/>
        <end position="98"/>
    </location>
</feature>
<comment type="cofactor">
    <cofactor evidence="7">
        <name>FMN</name>
        <dbReference type="ChEBI" id="CHEBI:58210"/>
    </cofactor>
    <text evidence="7">Binds 1 FMN per subunit.</text>
</comment>
<evidence type="ECO:0000256" key="1">
    <source>
        <dbReference type="ARBA" id="ARBA00004141"/>
    </source>
</evidence>
<evidence type="ECO:0000256" key="7">
    <source>
        <dbReference type="HAMAP-Rule" id="MF_01207"/>
    </source>
</evidence>
<keyword evidence="4 7" id="KW-1133">Transmembrane helix</keyword>
<keyword evidence="7" id="KW-0479">Metal-binding</keyword>
<feature type="transmembrane region" description="Helical" evidence="7">
    <location>
        <begin position="179"/>
        <end position="195"/>
    </location>
</feature>
<keyword evidence="7" id="KW-0288">FMN</keyword>